<feature type="transmembrane region" description="Helical" evidence="6">
    <location>
        <begin position="185"/>
        <end position="202"/>
    </location>
</feature>
<dbReference type="PANTHER" id="PTHR33545">
    <property type="entry name" value="UPF0750 MEMBRANE PROTEIN YITT-RELATED"/>
    <property type="match status" value="1"/>
</dbReference>
<evidence type="ECO:0000256" key="1">
    <source>
        <dbReference type="ARBA" id="ARBA00004651"/>
    </source>
</evidence>
<dbReference type="Pfam" id="PF02588">
    <property type="entry name" value="YitT_membrane"/>
    <property type="match status" value="1"/>
</dbReference>
<dbReference type="InterPro" id="IPR051461">
    <property type="entry name" value="UPF0750_membrane"/>
</dbReference>
<evidence type="ECO:0000313" key="7">
    <source>
        <dbReference type="EMBL" id="MXO72554.1"/>
    </source>
</evidence>
<reference evidence="7 8" key="1">
    <citation type="submission" date="2019-12" db="EMBL/GenBank/DDBJ databases">
        <title>Genomic-based taxomic classification of the family Erythrobacteraceae.</title>
        <authorList>
            <person name="Xu L."/>
        </authorList>
    </citation>
    <scope>NUCLEOTIDE SEQUENCE [LARGE SCALE GENOMIC DNA]</scope>
    <source>
        <strain evidence="7 8">M0322</strain>
    </source>
</reference>
<gene>
    <name evidence="7" type="ORF">GRI99_13060</name>
</gene>
<dbReference type="Proteomes" id="UP000466966">
    <property type="component" value="Unassembled WGS sequence"/>
</dbReference>
<keyword evidence="3 6" id="KW-0812">Transmembrane</keyword>
<evidence type="ECO:0000256" key="5">
    <source>
        <dbReference type="ARBA" id="ARBA00023136"/>
    </source>
</evidence>
<evidence type="ECO:0000313" key="8">
    <source>
        <dbReference type="Proteomes" id="UP000466966"/>
    </source>
</evidence>
<keyword evidence="5 6" id="KW-0472">Membrane</keyword>
<dbReference type="RefSeq" id="WP_160772483.1">
    <property type="nucleotide sequence ID" value="NZ_WTYV01000005.1"/>
</dbReference>
<dbReference type="GO" id="GO:0005886">
    <property type="term" value="C:plasma membrane"/>
    <property type="evidence" value="ECO:0007669"/>
    <property type="project" value="UniProtKB-SubCell"/>
</dbReference>
<evidence type="ECO:0000256" key="3">
    <source>
        <dbReference type="ARBA" id="ARBA00022692"/>
    </source>
</evidence>
<feature type="transmembrane region" description="Helical" evidence="6">
    <location>
        <begin position="64"/>
        <end position="83"/>
    </location>
</feature>
<evidence type="ECO:0000256" key="4">
    <source>
        <dbReference type="ARBA" id="ARBA00022989"/>
    </source>
</evidence>
<keyword evidence="8" id="KW-1185">Reference proteome</keyword>
<sequence length="211" mass="22164">MKPVAPSPRHPLRDPSEHTLLEDVYAMLSGCTLLALGLLLMKSAGIVTAGIAGVALLISYHVPLGVGLLFFALNVPFLLLAMATLGRGFAIRTTLAIGLIFALTALAQVSVAITFVHPAFAALAGGTAMGVGILALIRHNTGVGGVNIVALWVEKRRGGSVGRLHMVLDGAVLLAAWFTLSWAQWGWSVLSTLAINLVLVAYHKPGRYMGH</sequence>
<organism evidence="7 8">
    <name type="scientific">Alteraurantiacibacter buctensis</name>
    <dbReference type="NCBI Taxonomy" id="1503981"/>
    <lineage>
        <taxon>Bacteria</taxon>
        <taxon>Pseudomonadati</taxon>
        <taxon>Pseudomonadota</taxon>
        <taxon>Alphaproteobacteria</taxon>
        <taxon>Sphingomonadales</taxon>
        <taxon>Erythrobacteraceae</taxon>
        <taxon>Alteraurantiacibacter</taxon>
    </lineage>
</organism>
<proteinExistence type="predicted"/>
<dbReference type="InterPro" id="IPR003740">
    <property type="entry name" value="YitT"/>
</dbReference>
<accession>A0A844Z1H8</accession>
<evidence type="ECO:0000256" key="6">
    <source>
        <dbReference type="SAM" id="Phobius"/>
    </source>
</evidence>
<name>A0A844Z1H8_9SPHN</name>
<protein>
    <submittedName>
        <fullName evidence="7">YitT family protein</fullName>
    </submittedName>
</protein>
<keyword evidence="2" id="KW-1003">Cell membrane</keyword>
<comment type="subcellular location">
    <subcellularLocation>
        <location evidence="1">Cell membrane</location>
        <topology evidence="1">Multi-pass membrane protein</topology>
    </subcellularLocation>
</comment>
<feature type="transmembrane region" description="Helical" evidence="6">
    <location>
        <begin position="33"/>
        <end position="58"/>
    </location>
</feature>
<dbReference type="OrthoDB" id="3296441at2"/>
<keyword evidence="4 6" id="KW-1133">Transmembrane helix</keyword>
<dbReference type="AlphaFoldDB" id="A0A844Z1H8"/>
<dbReference type="EMBL" id="WTYV01000005">
    <property type="protein sequence ID" value="MXO72554.1"/>
    <property type="molecule type" value="Genomic_DNA"/>
</dbReference>
<feature type="transmembrane region" description="Helical" evidence="6">
    <location>
        <begin position="119"/>
        <end position="137"/>
    </location>
</feature>
<evidence type="ECO:0000256" key="2">
    <source>
        <dbReference type="ARBA" id="ARBA00022475"/>
    </source>
</evidence>
<comment type="caution">
    <text evidence="7">The sequence shown here is derived from an EMBL/GenBank/DDBJ whole genome shotgun (WGS) entry which is preliminary data.</text>
</comment>
<feature type="transmembrane region" description="Helical" evidence="6">
    <location>
        <begin position="161"/>
        <end position="179"/>
    </location>
</feature>
<feature type="transmembrane region" description="Helical" evidence="6">
    <location>
        <begin position="95"/>
        <end position="113"/>
    </location>
</feature>
<dbReference type="PANTHER" id="PTHR33545:SF5">
    <property type="entry name" value="UPF0750 MEMBRANE PROTEIN YITT"/>
    <property type="match status" value="1"/>
</dbReference>